<dbReference type="EMBL" id="STFF01000003">
    <property type="protein sequence ID" value="THU39155.1"/>
    <property type="molecule type" value="Genomic_DNA"/>
</dbReference>
<reference evidence="1 2" key="1">
    <citation type="submission" date="2019-04" db="EMBL/GenBank/DDBJ databases">
        <title>Niastella caeni sp. nov., isolated from activated sludge.</title>
        <authorList>
            <person name="Sheng M."/>
        </authorList>
    </citation>
    <scope>NUCLEOTIDE SEQUENCE [LARGE SCALE GENOMIC DNA]</scope>
    <source>
        <strain evidence="1 2">HX-2-15</strain>
    </source>
</reference>
<dbReference type="InterPro" id="IPR029058">
    <property type="entry name" value="AB_hydrolase_fold"/>
</dbReference>
<protein>
    <recommendedName>
        <fullName evidence="3">Alpha/beta hydrolase</fullName>
    </recommendedName>
</protein>
<accession>A0A4S8HUS9</accession>
<comment type="caution">
    <text evidence="1">The sequence shown here is derived from an EMBL/GenBank/DDBJ whole genome shotgun (WGS) entry which is preliminary data.</text>
</comment>
<dbReference type="Proteomes" id="UP000306918">
    <property type="component" value="Unassembled WGS sequence"/>
</dbReference>
<keyword evidence="2" id="KW-1185">Reference proteome</keyword>
<dbReference type="SUPFAM" id="SSF53474">
    <property type="entry name" value="alpha/beta-Hydrolases"/>
    <property type="match status" value="1"/>
</dbReference>
<organism evidence="1 2">
    <name type="scientific">Niastella caeni</name>
    <dbReference type="NCBI Taxonomy" id="2569763"/>
    <lineage>
        <taxon>Bacteria</taxon>
        <taxon>Pseudomonadati</taxon>
        <taxon>Bacteroidota</taxon>
        <taxon>Chitinophagia</taxon>
        <taxon>Chitinophagales</taxon>
        <taxon>Chitinophagaceae</taxon>
        <taxon>Niastella</taxon>
    </lineage>
</organism>
<dbReference type="Pfam" id="PF22014">
    <property type="entry name" value="DUF6932"/>
    <property type="match status" value="1"/>
</dbReference>
<proteinExistence type="predicted"/>
<evidence type="ECO:0000313" key="2">
    <source>
        <dbReference type="Proteomes" id="UP000306918"/>
    </source>
</evidence>
<dbReference type="OrthoDB" id="572713at2"/>
<dbReference type="InterPro" id="IPR053860">
    <property type="entry name" value="DUF6932"/>
</dbReference>
<gene>
    <name evidence="1" type="ORF">FAM09_11595</name>
</gene>
<dbReference type="Gene3D" id="3.40.50.1820">
    <property type="entry name" value="alpha/beta hydrolase"/>
    <property type="match status" value="1"/>
</dbReference>
<name>A0A4S8HUS9_9BACT</name>
<sequence length="397" mass="45773">MKLPDFDQNGKLPSGIHICSGKEFIDRFCSTENRRQFTKPISDILDFAKERYAVHVFVGGSFISNKEKPNDIDCVMVFQQDKYIPSHTETVSIAGLRFDILYASMESRNLIDSFIKLFSSGRLANENIGVVQIDLYDNNDKWEIKHQPDENSFEIIKRVYNDRSLIDINEKAGILVSIHGLLSRAEWNMDIAPISSSQGWIFAPYIYETNRPDLLFSKDKRAKVVDDFREWVYDIQQRYDSNVSIIAHSFGTYIIGAYLTGFDEGECPPVCFNSIILTGSILHSDFDWEKYRGLSVGSVYNMIAPNDEFVKYMPETELKKYIGMSPLFGKAGVDGFSNKTSMLTQSKNTIFSHTNTIKRDIIETKWMPFLNANKNAMQIEMYEYFRRKKTNSNYIIK</sequence>
<evidence type="ECO:0008006" key="3">
    <source>
        <dbReference type="Google" id="ProtNLM"/>
    </source>
</evidence>
<dbReference type="RefSeq" id="WP_136577287.1">
    <property type="nucleotide sequence ID" value="NZ_STFF01000003.1"/>
</dbReference>
<dbReference type="AlphaFoldDB" id="A0A4S8HUS9"/>
<evidence type="ECO:0000313" key="1">
    <source>
        <dbReference type="EMBL" id="THU39155.1"/>
    </source>
</evidence>